<organism evidence="1 2">
    <name type="scientific">Eruca vesicaria subsp. sativa</name>
    <name type="common">Garden rocket</name>
    <name type="synonym">Eruca sativa</name>
    <dbReference type="NCBI Taxonomy" id="29727"/>
    <lineage>
        <taxon>Eukaryota</taxon>
        <taxon>Viridiplantae</taxon>
        <taxon>Streptophyta</taxon>
        <taxon>Embryophyta</taxon>
        <taxon>Tracheophyta</taxon>
        <taxon>Spermatophyta</taxon>
        <taxon>Magnoliopsida</taxon>
        <taxon>eudicotyledons</taxon>
        <taxon>Gunneridae</taxon>
        <taxon>Pentapetalae</taxon>
        <taxon>rosids</taxon>
        <taxon>malvids</taxon>
        <taxon>Brassicales</taxon>
        <taxon>Brassicaceae</taxon>
        <taxon>Brassiceae</taxon>
        <taxon>Eruca</taxon>
    </lineage>
</organism>
<keyword evidence="2" id="KW-1185">Reference proteome</keyword>
<evidence type="ECO:0000313" key="2">
    <source>
        <dbReference type="Proteomes" id="UP001642260"/>
    </source>
</evidence>
<dbReference type="AlphaFoldDB" id="A0ABC8M876"/>
<gene>
    <name evidence="1" type="ORF">ERUC_LOCUS44179</name>
</gene>
<comment type="caution">
    <text evidence="1">The sequence shown here is derived from an EMBL/GenBank/DDBJ whole genome shotgun (WGS) entry which is preliminary data.</text>
</comment>
<reference evidence="1 2" key="1">
    <citation type="submission" date="2022-03" db="EMBL/GenBank/DDBJ databases">
        <authorList>
            <person name="Macdonald S."/>
            <person name="Ahmed S."/>
            <person name="Newling K."/>
        </authorList>
    </citation>
    <scope>NUCLEOTIDE SEQUENCE [LARGE SCALE GENOMIC DNA]</scope>
</reference>
<name>A0ABC8M876_ERUVS</name>
<dbReference type="Proteomes" id="UP001642260">
    <property type="component" value="Unassembled WGS sequence"/>
</dbReference>
<proteinExistence type="predicted"/>
<sequence>MEDMIREVETIDGDSVSLQKRLNKCENEMENLEMETYVCEDVVEKEIQECKMQLGA</sequence>
<evidence type="ECO:0000313" key="1">
    <source>
        <dbReference type="EMBL" id="CAH8391696.1"/>
    </source>
</evidence>
<accession>A0ABC8M876</accession>
<dbReference type="EMBL" id="CAKOAT010958487">
    <property type="protein sequence ID" value="CAH8391696.1"/>
    <property type="molecule type" value="Genomic_DNA"/>
</dbReference>
<protein>
    <submittedName>
        <fullName evidence="1">Uncharacterized protein</fullName>
    </submittedName>
</protein>